<evidence type="ECO:0000313" key="2">
    <source>
        <dbReference type="EMBL" id="AWB33204.1"/>
    </source>
</evidence>
<dbReference type="PROSITE" id="PS51257">
    <property type="entry name" value="PROKAR_LIPOPROTEIN"/>
    <property type="match status" value="1"/>
</dbReference>
<evidence type="ECO:0000256" key="1">
    <source>
        <dbReference type="SAM" id="SignalP"/>
    </source>
</evidence>
<dbReference type="EMBL" id="CP028901">
    <property type="protein sequence ID" value="AWB33204.1"/>
    <property type="molecule type" value="Genomic_DNA"/>
</dbReference>
<sequence>MFMHKVLKNSFVRATGLICALALAGCAGIKPGESPSSQFTVPLTVKQTYDRAMAQTQYCLVTNDNFPVKADITADGQQAQIEVLMTFTSEVMARVDMQALSANSTRVDVQMWGENVWNQSAVDAMQAAIQFGVPSCTNYFPGPETSNQTIIKRRR</sequence>
<reference evidence="2 3" key="1">
    <citation type="submission" date="2018-04" db="EMBL/GenBank/DDBJ databases">
        <title>Bordetella sp. HZ20 isolated from seawater.</title>
        <authorList>
            <person name="Sun C."/>
        </authorList>
    </citation>
    <scope>NUCLEOTIDE SEQUENCE [LARGE SCALE GENOMIC DNA]</scope>
    <source>
        <strain evidence="2 3">HZ20</strain>
    </source>
</reference>
<protein>
    <recommendedName>
        <fullName evidence="4">Lipoprotein</fullName>
    </recommendedName>
</protein>
<dbReference type="NCBIfam" id="NF046053">
    <property type="entry name" value="lipo_BPTD_2524"/>
    <property type="match status" value="1"/>
</dbReference>
<name>A0A2R4XHJ5_9BURK</name>
<gene>
    <name evidence="2" type="ORF">DBV39_05190</name>
</gene>
<proteinExistence type="predicted"/>
<organism evidence="2 3">
    <name type="scientific">Orrella marina</name>
    <dbReference type="NCBI Taxonomy" id="2163011"/>
    <lineage>
        <taxon>Bacteria</taxon>
        <taxon>Pseudomonadati</taxon>
        <taxon>Pseudomonadota</taxon>
        <taxon>Betaproteobacteria</taxon>
        <taxon>Burkholderiales</taxon>
        <taxon>Alcaligenaceae</taxon>
        <taxon>Orrella</taxon>
    </lineage>
</organism>
<dbReference type="AlphaFoldDB" id="A0A2R4XHJ5"/>
<dbReference type="Proteomes" id="UP000244571">
    <property type="component" value="Chromosome"/>
</dbReference>
<feature type="chain" id="PRO_5015317657" description="Lipoprotein" evidence="1">
    <location>
        <begin position="25"/>
        <end position="155"/>
    </location>
</feature>
<keyword evidence="3" id="KW-1185">Reference proteome</keyword>
<evidence type="ECO:0000313" key="3">
    <source>
        <dbReference type="Proteomes" id="UP000244571"/>
    </source>
</evidence>
<keyword evidence="1" id="KW-0732">Signal</keyword>
<evidence type="ECO:0008006" key="4">
    <source>
        <dbReference type="Google" id="ProtNLM"/>
    </source>
</evidence>
<feature type="signal peptide" evidence="1">
    <location>
        <begin position="1"/>
        <end position="24"/>
    </location>
</feature>
<dbReference type="KEGG" id="boz:DBV39_05190"/>
<accession>A0A2R4XHJ5</accession>